<dbReference type="EMBL" id="JALLPJ020000174">
    <property type="protein sequence ID" value="KAL3799892.1"/>
    <property type="molecule type" value="Genomic_DNA"/>
</dbReference>
<keyword evidence="8" id="KW-1185">Reference proteome</keyword>
<feature type="binding site" evidence="3">
    <location>
        <begin position="100"/>
        <end position="107"/>
    </location>
    <ligand>
        <name>ATP</name>
        <dbReference type="ChEBI" id="CHEBI:30616"/>
    </ligand>
</feature>
<feature type="region of interest" description="Disordered" evidence="5">
    <location>
        <begin position="673"/>
        <end position="734"/>
    </location>
</feature>
<dbReference type="PROSITE" id="PS50067">
    <property type="entry name" value="KINESIN_MOTOR_2"/>
    <property type="match status" value="1"/>
</dbReference>
<comment type="similarity">
    <text evidence="3 4">Belongs to the TRAFAC class myosin-kinesin ATPase superfamily. Kinesin family.</text>
</comment>
<dbReference type="SMART" id="SM00129">
    <property type="entry name" value="KISc"/>
    <property type="match status" value="1"/>
</dbReference>
<keyword evidence="2 3" id="KW-0067">ATP-binding</keyword>
<dbReference type="PRINTS" id="PR00380">
    <property type="entry name" value="KINESINHEAVY"/>
</dbReference>
<dbReference type="InterPro" id="IPR036961">
    <property type="entry name" value="Kinesin_motor_dom_sf"/>
</dbReference>
<feature type="compositionally biased region" description="Basic and acidic residues" evidence="5">
    <location>
        <begin position="498"/>
        <end position="513"/>
    </location>
</feature>
<evidence type="ECO:0000313" key="8">
    <source>
        <dbReference type="Proteomes" id="UP001530400"/>
    </source>
</evidence>
<dbReference type="GO" id="GO:0005874">
    <property type="term" value="C:microtubule"/>
    <property type="evidence" value="ECO:0007669"/>
    <property type="project" value="UniProtKB-KW"/>
</dbReference>
<name>A0ABD3QIK5_9STRA</name>
<dbReference type="Pfam" id="PF23735">
    <property type="entry name" value="KIF9"/>
    <property type="match status" value="1"/>
</dbReference>
<accession>A0ABD3QIK5</accession>
<protein>
    <recommendedName>
        <fullName evidence="4">Kinesin-like protein</fullName>
    </recommendedName>
</protein>
<organism evidence="7 8">
    <name type="scientific">Cyclotella atomus</name>
    <dbReference type="NCBI Taxonomy" id="382360"/>
    <lineage>
        <taxon>Eukaryota</taxon>
        <taxon>Sar</taxon>
        <taxon>Stramenopiles</taxon>
        <taxon>Ochrophyta</taxon>
        <taxon>Bacillariophyta</taxon>
        <taxon>Coscinodiscophyceae</taxon>
        <taxon>Thalassiosirophycidae</taxon>
        <taxon>Stephanodiscales</taxon>
        <taxon>Stephanodiscaceae</taxon>
        <taxon>Cyclotella</taxon>
    </lineage>
</organism>
<reference evidence="7 8" key="1">
    <citation type="submission" date="2024-10" db="EMBL/GenBank/DDBJ databases">
        <title>Updated reference genomes for cyclostephanoid diatoms.</title>
        <authorList>
            <person name="Roberts W.R."/>
            <person name="Alverson A.J."/>
        </authorList>
    </citation>
    <scope>NUCLEOTIDE SEQUENCE [LARGE SCALE GENOMIC DNA]</scope>
    <source>
        <strain evidence="7 8">AJA010-31</strain>
    </source>
</reference>
<evidence type="ECO:0000256" key="4">
    <source>
        <dbReference type="RuleBase" id="RU000394"/>
    </source>
</evidence>
<dbReference type="PANTHER" id="PTHR47968:SF67">
    <property type="entry name" value="KINESIN MOTOR DOMAIN-CONTAINING PROTEIN"/>
    <property type="match status" value="1"/>
</dbReference>
<evidence type="ECO:0000256" key="3">
    <source>
        <dbReference type="PROSITE-ProRule" id="PRU00283"/>
    </source>
</evidence>
<dbReference type="Pfam" id="PF00225">
    <property type="entry name" value="Kinesin"/>
    <property type="match status" value="1"/>
</dbReference>
<proteinExistence type="inferred from homology"/>
<feature type="domain" description="Kinesin motor" evidence="6">
    <location>
        <begin position="13"/>
        <end position="353"/>
    </location>
</feature>
<dbReference type="PANTHER" id="PTHR47968">
    <property type="entry name" value="CENTROMERE PROTEIN E"/>
    <property type="match status" value="1"/>
</dbReference>
<keyword evidence="4" id="KW-0493">Microtubule</keyword>
<evidence type="ECO:0000256" key="1">
    <source>
        <dbReference type="ARBA" id="ARBA00022741"/>
    </source>
</evidence>
<keyword evidence="3 4" id="KW-0505">Motor protein</keyword>
<feature type="compositionally biased region" description="Basic and acidic residues" evidence="5">
    <location>
        <begin position="678"/>
        <end position="692"/>
    </location>
</feature>
<dbReference type="InterPro" id="IPR027640">
    <property type="entry name" value="Kinesin-like_fam"/>
</dbReference>
<dbReference type="Proteomes" id="UP001530400">
    <property type="component" value="Unassembled WGS sequence"/>
</dbReference>
<dbReference type="InterPro" id="IPR019821">
    <property type="entry name" value="Kinesin_motor_CS"/>
</dbReference>
<keyword evidence="1 3" id="KW-0547">Nucleotide-binding</keyword>
<feature type="region of interest" description="Disordered" evidence="5">
    <location>
        <begin position="387"/>
        <end position="408"/>
    </location>
</feature>
<dbReference type="AlphaFoldDB" id="A0ABD3QIK5"/>
<dbReference type="GO" id="GO:0005524">
    <property type="term" value="F:ATP binding"/>
    <property type="evidence" value="ECO:0007669"/>
    <property type="project" value="UniProtKB-UniRule"/>
</dbReference>
<gene>
    <name evidence="7" type="ORF">ACHAWO_000003</name>
</gene>
<dbReference type="InterPro" id="IPR001752">
    <property type="entry name" value="Kinesin_motor_dom"/>
</dbReference>
<dbReference type="GO" id="GO:0003774">
    <property type="term" value="F:cytoskeletal motor activity"/>
    <property type="evidence" value="ECO:0007669"/>
    <property type="project" value="UniProtKB-UniRule"/>
</dbReference>
<sequence>MSTDTLEADAKSGIQVYLRIRPSNHPSSYIERDDVDVNKICFQIPRSEGAIINNSRSSYGFKFNGILDEKAKQKDVFKTIGMPVIKNALAGYNSTIFAYGQTGSGKTFTITGGPERYEDRGIIPRTISQLFKTIDGSSSDGTTYTCYVSYLEIYNQSGYDLLSDGAVSSIQDIPKVTMLEDEYGNFHFKNLSVHPVASEKEALNLLFKGDTNRAVAVTDMNANSTRSHCIFTMILECRRAGTDTVVRSKLNIVDLAGSERVSRTSSEGQTLKEAQYINSSLFFLEMVIIALHEKKKKGNDVHIPYRNSMMTSVLRDSLGGNCKTVMIAAISPEAQHTDESISTCHFAQRVALVKNAASINEEVEPEMVIQRLRAEVKRLRDEVAFLQGKGDDDRDGEDDSGTLPQHELNKLTESVTKYVEDFDERAELDFCGGITLPKIKAVCSIFKKMLHSNERVERRGVESINDSDSDESSQAEADATKSLGGKSGRQRGHSMFQSKDKVEQRPPKAESKPKIRKVCGVPFCTDQQILDEPNAAFTWFKDRYPGISALEDTKSSLKSKYTEAKDGGKKIEAIRSRITYHKEAIERLRRNHAIDMISRVEGKPDDVLASQEKFHTDAINKEKNAYNETIDYLRKLKGTIEHQQTVVEKARTKMQSDFDLWYKEMCSQDLSRLPQKYQESEHRHVQAEKESPKAGPHTSTTSAPETLPVPKTSTAETKPEEPPEFVLPPGIKLTGNKEADDDIIAFFKAKQVLLNRTRK</sequence>
<evidence type="ECO:0000313" key="7">
    <source>
        <dbReference type="EMBL" id="KAL3799892.1"/>
    </source>
</evidence>
<evidence type="ECO:0000256" key="2">
    <source>
        <dbReference type="ARBA" id="ARBA00022840"/>
    </source>
</evidence>
<dbReference type="SUPFAM" id="SSF52540">
    <property type="entry name" value="P-loop containing nucleoside triphosphate hydrolases"/>
    <property type="match status" value="1"/>
</dbReference>
<evidence type="ECO:0000259" key="6">
    <source>
        <dbReference type="PROSITE" id="PS50067"/>
    </source>
</evidence>
<comment type="caution">
    <text evidence="7">The sequence shown here is derived from an EMBL/GenBank/DDBJ whole genome shotgun (WGS) entry which is preliminary data.</text>
</comment>
<dbReference type="PROSITE" id="PS00411">
    <property type="entry name" value="KINESIN_MOTOR_1"/>
    <property type="match status" value="1"/>
</dbReference>
<evidence type="ECO:0000256" key="5">
    <source>
        <dbReference type="SAM" id="MobiDB-lite"/>
    </source>
</evidence>
<dbReference type="InterPro" id="IPR056524">
    <property type="entry name" value="KIF6/9_C"/>
</dbReference>
<feature type="region of interest" description="Disordered" evidence="5">
    <location>
        <begin position="456"/>
        <end position="514"/>
    </location>
</feature>
<dbReference type="Gene3D" id="3.40.850.10">
    <property type="entry name" value="Kinesin motor domain"/>
    <property type="match status" value="1"/>
</dbReference>
<dbReference type="InterPro" id="IPR027417">
    <property type="entry name" value="P-loop_NTPase"/>
</dbReference>